<dbReference type="PANTHER" id="PTHR34204:SF2">
    <property type="entry name" value="RNA-BINDING ASCH DOMAIN PROTEIN"/>
    <property type="match status" value="1"/>
</dbReference>
<dbReference type="EMBL" id="LT899436">
    <property type="protein sequence ID" value="SNR15856.1"/>
    <property type="molecule type" value="Genomic_DNA"/>
</dbReference>
<dbReference type="RefSeq" id="WP_095071957.1">
    <property type="nucleotide sequence ID" value="NZ_LT899436.1"/>
</dbReference>
<name>A0A238UA37_9FLAO</name>
<gene>
    <name evidence="1" type="ORF">TJEJU_2163</name>
</gene>
<sequence length="228" mass="27194">MKKEELHITLLTLQKELIEKEEKHYLTYCKEEHLTSFIANLHGYYSDANFLNTLTLPYFEEEIQRDRKAAYEQFLFLFEINEVDELNQRFQHTDITDFLLVLGQRLTSATDNTINALPPLNDDVFKASFEQYNLHVTKAVRAFEKHSERTTNNFWGSVEGNPKQKEEKVKELILHLLHHKTWWNVFYHFKHELIYEVRIASGHGARWKKSNLEFIGFVEPFLNSENEK</sequence>
<proteinExistence type="predicted"/>
<protein>
    <submittedName>
        <fullName evidence="1">Uncharacterized protein</fullName>
    </submittedName>
</protein>
<organism evidence="1 2">
    <name type="scientific">Tenacibaculum jejuense</name>
    <dbReference type="NCBI Taxonomy" id="584609"/>
    <lineage>
        <taxon>Bacteria</taxon>
        <taxon>Pseudomonadati</taxon>
        <taxon>Bacteroidota</taxon>
        <taxon>Flavobacteriia</taxon>
        <taxon>Flavobacteriales</taxon>
        <taxon>Flavobacteriaceae</taxon>
        <taxon>Tenacibaculum</taxon>
    </lineage>
</organism>
<reference evidence="1 2" key="1">
    <citation type="submission" date="2017-07" db="EMBL/GenBank/DDBJ databases">
        <authorList>
            <person name="Sun Z.S."/>
            <person name="Albrecht U."/>
            <person name="Echele G."/>
            <person name="Lee C.C."/>
        </authorList>
    </citation>
    <scope>NUCLEOTIDE SEQUENCE [LARGE SCALE GENOMIC DNA]</scope>
    <source>
        <strain evidence="2">type strain: KCTC 22618</strain>
    </source>
</reference>
<keyword evidence="2" id="KW-1185">Reference proteome</keyword>
<dbReference type="OrthoDB" id="1866098at2"/>
<evidence type="ECO:0000313" key="2">
    <source>
        <dbReference type="Proteomes" id="UP000215214"/>
    </source>
</evidence>
<evidence type="ECO:0000313" key="1">
    <source>
        <dbReference type="EMBL" id="SNR15856.1"/>
    </source>
</evidence>
<dbReference type="KEGG" id="tje:TJEJU_2163"/>
<dbReference type="AlphaFoldDB" id="A0A238UA37"/>
<dbReference type="Proteomes" id="UP000215214">
    <property type="component" value="Chromosome TJEJU"/>
</dbReference>
<dbReference type="PANTHER" id="PTHR34204">
    <property type="entry name" value="RNA-BINDING ASCH DOMAIN PROTEIN"/>
    <property type="match status" value="1"/>
</dbReference>
<accession>A0A238UA37</accession>